<name>A0A818SWI0_9BILA</name>
<proteinExistence type="predicted"/>
<accession>A0A818SWI0</accession>
<sequence length="901" mass="107095">MYLNESGVTYFNYRTRGNKNIWYGSIDEQTLAHVKKSILADYYNNNNGSDYMAMPTTMMKKDTCSIVTSIYIIFFIILALLIFGAIMYYAWKNSRRYMSYNVQQQHQSSNNDLHTSVPNNDYEEIHDIQSIRMASSFHDTFKSVIDDLEWEASILHLNLNISEKNALDDDIPTFLSLRQSTFKVTFVPEVQRYNQPIDFNDIQSLALLTYQLSVNNLQKKLWYTYLQCGTGQINQLKYLKQSFVMPSLCIWPAAVTTMLLSHMYNDIHQEKKITEEIYRKFFERNQFYLDIQAKQYTTEIKSIRERLNANDIDNVINKIDKFVQMNDYFTAIKLHFEQRIILTEYIYIDQLFQSQYLEGKPDEKHTQLANYICNLAVEKEKTYQELILFQFGILYKKLPDSLTILEETLPVSITSITDTSQRERLSKNYLDIIRKTKYDLMKILATAAQIHRDECAKRFDIEMAQLWENQRKPVSNDTSLSSSQLCQIHPSKNLTTHQRTFQPITSLLNDSDEFYPLLANVPSNNLTTMEKRLRKVNRFEESFLISIPYLNKNIETEVKQALQWYGRKWNVHQTILVANLNRLYQLPPQFTLKEYFIRQQQILKKPYDFSLEEWFLMLQFYLQMDGSCFYMKTCGFRNAIPHIEHDGIFCIRSLQPKYGMKRCQDTSCRFCYESHYLTHRFESTIHYSDTQLYRFVNNYEVYLNCNVTCKTSNVIYTLTCPCQRFDYIGRCEGMFRDRMRDHQIYGTRLVANSFLGQIVADRLKSDRQPDPFPDHENRLYEHLTYCSVAIKMFLKAHPDFWCLVLMTKEQVLMDDATLSAEERNRLEEYENSCIVETETNQYIRELSLVRWCIKYLAPPPSSSNYQYSLRQKLEQYEFFRWERERFVSHFLSLYNAAIVIA</sequence>
<keyword evidence="1" id="KW-0472">Membrane</keyword>
<keyword evidence="1" id="KW-0812">Transmembrane</keyword>
<feature type="transmembrane region" description="Helical" evidence="1">
    <location>
        <begin position="66"/>
        <end position="91"/>
    </location>
</feature>
<evidence type="ECO:0000313" key="3">
    <source>
        <dbReference type="Proteomes" id="UP000663874"/>
    </source>
</evidence>
<feature type="non-terminal residue" evidence="2">
    <location>
        <position position="1"/>
    </location>
</feature>
<dbReference type="Proteomes" id="UP000663874">
    <property type="component" value="Unassembled WGS sequence"/>
</dbReference>
<organism evidence="2 3">
    <name type="scientific">Rotaria sordida</name>
    <dbReference type="NCBI Taxonomy" id="392033"/>
    <lineage>
        <taxon>Eukaryota</taxon>
        <taxon>Metazoa</taxon>
        <taxon>Spiralia</taxon>
        <taxon>Gnathifera</taxon>
        <taxon>Rotifera</taxon>
        <taxon>Eurotatoria</taxon>
        <taxon>Bdelloidea</taxon>
        <taxon>Philodinida</taxon>
        <taxon>Philodinidae</taxon>
        <taxon>Rotaria</taxon>
    </lineage>
</organism>
<keyword evidence="1" id="KW-1133">Transmembrane helix</keyword>
<gene>
    <name evidence="2" type="ORF">FNK824_LOCUS7557</name>
</gene>
<dbReference type="EMBL" id="CAJOBE010000707">
    <property type="protein sequence ID" value="CAF3676550.1"/>
    <property type="molecule type" value="Genomic_DNA"/>
</dbReference>
<reference evidence="2" key="1">
    <citation type="submission" date="2021-02" db="EMBL/GenBank/DDBJ databases">
        <authorList>
            <person name="Nowell W R."/>
        </authorList>
    </citation>
    <scope>NUCLEOTIDE SEQUENCE</scope>
</reference>
<dbReference type="AlphaFoldDB" id="A0A818SWI0"/>
<comment type="caution">
    <text evidence="2">The sequence shown here is derived from an EMBL/GenBank/DDBJ whole genome shotgun (WGS) entry which is preliminary data.</text>
</comment>
<protein>
    <submittedName>
        <fullName evidence="2">Uncharacterized protein</fullName>
    </submittedName>
</protein>
<evidence type="ECO:0000256" key="1">
    <source>
        <dbReference type="SAM" id="Phobius"/>
    </source>
</evidence>
<evidence type="ECO:0000313" key="2">
    <source>
        <dbReference type="EMBL" id="CAF3676550.1"/>
    </source>
</evidence>